<keyword evidence="3" id="KW-1185">Reference proteome</keyword>
<protein>
    <submittedName>
        <fullName evidence="2">Uncharacterized protein</fullName>
    </submittedName>
</protein>
<dbReference type="EMBL" id="CP006868">
    <property type="protein sequence ID" value="UXD22087.1"/>
    <property type="molecule type" value="Genomic_DNA"/>
</dbReference>
<dbReference type="KEGG" id="ipc:IPA_01520"/>
<feature type="transmembrane region" description="Helical" evidence="1">
    <location>
        <begin position="15"/>
        <end position="35"/>
    </location>
</feature>
<keyword evidence="1" id="KW-1133">Transmembrane helix</keyword>
<organism evidence="2 3">
    <name type="scientific">Ignicoccus pacificus DSM 13166</name>
    <dbReference type="NCBI Taxonomy" id="940294"/>
    <lineage>
        <taxon>Archaea</taxon>
        <taxon>Thermoproteota</taxon>
        <taxon>Thermoprotei</taxon>
        <taxon>Desulfurococcales</taxon>
        <taxon>Desulfurococcaceae</taxon>
        <taxon>Ignicoccus</taxon>
    </lineage>
</organism>
<keyword evidence="1" id="KW-0812">Transmembrane</keyword>
<keyword evidence="1" id="KW-0472">Membrane</keyword>
<sequence length="47" mass="5505">MQERMPQKRSEEEELPWWAVLLILIGLGAVAYAFLKNKKEEEKSEEG</sequence>
<accession>A0A977KAI1</accession>
<reference evidence="2" key="1">
    <citation type="submission" date="2013-11" db="EMBL/GenBank/DDBJ databases">
        <title>Comparative genomics of Ignicoccus.</title>
        <authorList>
            <person name="Podar M."/>
        </authorList>
    </citation>
    <scope>NUCLEOTIDE SEQUENCE</scope>
    <source>
        <strain evidence="2">DSM 13166</strain>
    </source>
</reference>
<name>A0A977KAI1_9CREN</name>
<evidence type="ECO:0000313" key="2">
    <source>
        <dbReference type="EMBL" id="UXD22087.1"/>
    </source>
</evidence>
<dbReference type="Proteomes" id="UP001063698">
    <property type="component" value="Chromosome"/>
</dbReference>
<dbReference type="AlphaFoldDB" id="A0A977KAI1"/>
<gene>
    <name evidence="2" type="ORF">IPA_01520</name>
</gene>
<evidence type="ECO:0000256" key="1">
    <source>
        <dbReference type="SAM" id="Phobius"/>
    </source>
</evidence>
<evidence type="ECO:0000313" key="3">
    <source>
        <dbReference type="Proteomes" id="UP001063698"/>
    </source>
</evidence>
<proteinExistence type="predicted"/>